<evidence type="ECO:0000313" key="3">
    <source>
        <dbReference type="EMBL" id="CAD2221469.1"/>
    </source>
</evidence>
<dbReference type="Proteomes" id="UP000515908">
    <property type="component" value="Chromosome 21"/>
</dbReference>
<feature type="compositionally biased region" description="Acidic residues" evidence="2">
    <location>
        <begin position="553"/>
        <end position="562"/>
    </location>
</feature>
<feature type="coiled-coil region" evidence="1">
    <location>
        <begin position="458"/>
        <end position="492"/>
    </location>
</feature>
<organism evidence="3 4">
    <name type="scientific">Angomonas deanei</name>
    <dbReference type="NCBI Taxonomy" id="59799"/>
    <lineage>
        <taxon>Eukaryota</taxon>
        <taxon>Discoba</taxon>
        <taxon>Euglenozoa</taxon>
        <taxon>Kinetoplastea</taxon>
        <taxon>Metakinetoplastina</taxon>
        <taxon>Trypanosomatida</taxon>
        <taxon>Trypanosomatidae</taxon>
        <taxon>Strigomonadinae</taxon>
        <taxon>Angomonas</taxon>
    </lineage>
</organism>
<dbReference type="EMBL" id="LR877165">
    <property type="protein sequence ID" value="CAD2221469.1"/>
    <property type="molecule type" value="Genomic_DNA"/>
</dbReference>
<evidence type="ECO:0000256" key="2">
    <source>
        <dbReference type="SAM" id="MobiDB-lite"/>
    </source>
</evidence>
<keyword evidence="4" id="KW-1185">Reference proteome</keyword>
<proteinExistence type="predicted"/>
<evidence type="ECO:0000256" key="1">
    <source>
        <dbReference type="SAM" id="Coils"/>
    </source>
</evidence>
<sequence length="588" mass="66721">MAITVESTKDALQQEQEKLSKMDHLRQENVSLMAYSQKLLERSEELVALLEEKTQLCDVSVSNYNALRRSLEEECLKSVTLEGEKKGLLAEVASLTSQLEETAEQYAEKLLDVEYEADRKAAWRKVADRRLAQLKELLADYKMSVESIVEALRYTLQVDAKKENSSALVLSHVEAALTRADALRTNLNTIAVKDDDDENDSNPAATAGDDNLEHFSQETAAALTEYRESLLTISEMQVRMAQQKAAIDVLAERGYDMDEAWKRIENDIRVETEANRRHQEHRDLLLFELESANKARERAEEARREADERATLLESDLQVMRLQQGDAASGPSSEEVEQLRSRYAQLSADYETAMNRLQLLERSGVERAGDLYQQLLETEARCQVIQRELDLYKDNDVARRAALAKSNTLAKYEEMRYSDTLHTNLDKVQSLRATFGASDAKPSGTDPLSKLQDALQRNLQLEQEQIEWRSRYERVEEKLHAIEEENNRLSRLSGVVERLSTSQRAPTLTRSMPPPSTPSFVHMGLSPVPTPGPLAAPSPLPQQPLFSNRDVSSSDEDEEEEEQTSRRSSRSFKSPQSRKRTRSASSKR</sequence>
<accession>A0A7G2CQ43</accession>
<reference evidence="3 4" key="1">
    <citation type="submission" date="2020-08" db="EMBL/GenBank/DDBJ databases">
        <authorList>
            <person name="Newling K."/>
            <person name="Davey J."/>
            <person name="Forrester S."/>
        </authorList>
    </citation>
    <scope>NUCLEOTIDE SEQUENCE [LARGE SCALE GENOMIC DNA]</scope>
    <source>
        <strain evidence="4">Crithidia deanei Carvalho (ATCC PRA-265)</strain>
    </source>
</reference>
<keyword evidence="1" id="KW-0175">Coiled coil</keyword>
<feature type="compositionally biased region" description="Polar residues" evidence="2">
    <location>
        <begin position="499"/>
        <end position="510"/>
    </location>
</feature>
<gene>
    <name evidence="3" type="ORF">ADEAN_000900100</name>
</gene>
<protein>
    <submittedName>
        <fullName evidence="3">Uncharacterized protein</fullName>
    </submittedName>
</protein>
<evidence type="ECO:0000313" key="4">
    <source>
        <dbReference type="Proteomes" id="UP000515908"/>
    </source>
</evidence>
<feature type="compositionally biased region" description="Pro residues" evidence="2">
    <location>
        <begin position="528"/>
        <end position="542"/>
    </location>
</feature>
<name>A0A7G2CQ43_9TRYP</name>
<feature type="compositionally biased region" description="Basic residues" evidence="2">
    <location>
        <begin position="576"/>
        <end position="588"/>
    </location>
</feature>
<dbReference type="VEuPathDB" id="TriTrypDB:ADEAN_000900100"/>
<feature type="coiled-coil region" evidence="1">
    <location>
        <begin position="282"/>
        <end position="395"/>
    </location>
</feature>
<feature type="region of interest" description="Disordered" evidence="2">
    <location>
        <begin position="499"/>
        <end position="588"/>
    </location>
</feature>
<dbReference type="AlphaFoldDB" id="A0A7G2CQ43"/>